<reference evidence="2 3" key="1">
    <citation type="journal article" date="2015" name="Genome Biol. Evol.">
        <title>Phylogenomic analyses indicate that early fungi evolved digesting cell walls of algal ancestors of land plants.</title>
        <authorList>
            <person name="Chang Y."/>
            <person name="Wang S."/>
            <person name="Sekimoto S."/>
            <person name="Aerts A.L."/>
            <person name="Choi C."/>
            <person name="Clum A."/>
            <person name="LaButti K.M."/>
            <person name="Lindquist E.A."/>
            <person name="Yee Ngan C."/>
            <person name="Ohm R.A."/>
            <person name="Salamov A.A."/>
            <person name="Grigoriev I.V."/>
            <person name="Spatafora J.W."/>
            <person name="Berbee M.L."/>
        </authorList>
    </citation>
    <scope>NUCLEOTIDE SEQUENCE [LARGE SCALE GENOMIC DNA]</scope>
    <source>
        <strain evidence="2 3">JEL478</strain>
    </source>
</reference>
<sequence length="209" mass="21611">MSTEDLNQGSINDVSAVPRSSSTASPRSNADGTMNIPTPSTPSFSLQHNTASDPSEVIRGQSVNVSREDSVGNSGLSTTVTPEVEAVTSHHDLASSAQLVPGSSIATLPSSHYSSTFSYGSTTSFQNDMRARPFTIASNMNGSNISYGPLQHQSCGDHVVPLAQFGLNTINGGVPSFNNSPDRTASSILSAVGMVPAGPPFLMTYTTGA</sequence>
<keyword evidence="3" id="KW-1185">Reference proteome</keyword>
<proteinExistence type="predicted"/>
<organism evidence="2 3">
    <name type="scientific">Gonapodya prolifera (strain JEL478)</name>
    <name type="common">Monoblepharis prolifera</name>
    <dbReference type="NCBI Taxonomy" id="1344416"/>
    <lineage>
        <taxon>Eukaryota</taxon>
        <taxon>Fungi</taxon>
        <taxon>Fungi incertae sedis</taxon>
        <taxon>Chytridiomycota</taxon>
        <taxon>Chytridiomycota incertae sedis</taxon>
        <taxon>Monoblepharidomycetes</taxon>
        <taxon>Monoblepharidales</taxon>
        <taxon>Gonapodyaceae</taxon>
        <taxon>Gonapodya</taxon>
    </lineage>
</organism>
<accession>A0A139AU16</accession>
<dbReference type="AlphaFoldDB" id="A0A139AU16"/>
<protein>
    <submittedName>
        <fullName evidence="2">Uncharacterized protein</fullName>
    </submittedName>
</protein>
<dbReference type="Proteomes" id="UP000070544">
    <property type="component" value="Unassembled WGS sequence"/>
</dbReference>
<feature type="region of interest" description="Disordered" evidence="1">
    <location>
        <begin position="1"/>
        <end position="53"/>
    </location>
</feature>
<evidence type="ECO:0000313" key="3">
    <source>
        <dbReference type="Proteomes" id="UP000070544"/>
    </source>
</evidence>
<evidence type="ECO:0000313" key="2">
    <source>
        <dbReference type="EMBL" id="KXS20073.1"/>
    </source>
</evidence>
<evidence type="ECO:0000256" key="1">
    <source>
        <dbReference type="SAM" id="MobiDB-lite"/>
    </source>
</evidence>
<gene>
    <name evidence="2" type="ORF">M427DRAFT_401502</name>
</gene>
<dbReference type="EMBL" id="KQ965736">
    <property type="protein sequence ID" value="KXS20073.1"/>
    <property type="molecule type" value="Genomic_DNA"/>
</dbReference>
<name>A0A139AU16_GONPJ</name>